<accession>K2R3R8</accession>
<dbReference type="EMBL" id="AHHD01000258">
    <property type="protein sequence ID" value="EKG16976.1"/>
    <property type="molecule type" value="Genomic_DNA"/>
</dbReference>
<dbReference type="Proteomes" id="UP000007129">
    <property type="component" value="Unassembled WGS sequence"/>
</dbReference>
<evidence type="ECO:0000313" key="3">
    <source>
        <dbReference type="Proteomes" id="UP000007129"/>
    </source>
</evidence>
<dbReference type="HOGENOM" id="CLU_1454687_0_0_1"/>
<sequence length="186" mass="21481">MPLTSAHKRRLLPMPAWHCYNFSNNSHYLGPLYQYFPQYYHRPRKWQHCHWPWHNASIRIPLDPCGRRPQLPQVPAILSALLSRSRRHRYLHFGRPVQHRKRAARTARLGARRGGEAAVRARQRRDNAQRTVTRSDLCRVEGNVRHIRVPGRCGDVDGAECDAAEFERVVCVRGSGAVCEPGKLPV</sequence>
<reference evidence="2 3" key="1">
    <citation type="journal article" date="2012" name="BMC Genomics">
        <title>Tools to kill: Genome of one of the most destructive plant pathogenic fungi Macrophomina phaseolina.</title>
        <authorList>
            <person name="Islam M.S."/>
            <person name="Haque M.S."/>
            <person name="Islam M.M."/>
            <person name="Emdad E.M."/>
            <person name="Halim A."/>
            <person name="Hossen Q.M.M."/>
            <person name="Hossain M.Z."/>
            <person name="Ahmed B."/>
            <person name="Rahim S."/>
            <person name="Rahman M.S."/>
            <person name="Alam M.M."/>
            <person name="Hou S."/>
            <person name="Wan X."/>
            <person name="Saito J.A."/>
            <person name="Alam M."/>
        </authorList>
    </citation>
    <scope>NUCLEOTIDE SEQUENCE [LARGE SCALE GENOMIC DNA]</scope>
    <source>
        <strain evidence="2 3">MS6</strain>
    </source>
</reference>
<comment type="caution">
    <text evidence="2">The sequence shown here is derived from an EMBL/GenBank/DDBJ whole genome shotgun (WGS) entry which is preliminary data.</text>
</comment>
<organism evidence="2 3">
    <name type="scientific">Macrophomina phaseolina (strain MS6)</name>
    <name type="common">Charcoal rot fungus</name>
    <dbReference type="NCBI Taxonomy" id="1126212"/>
    <lineage>
        <taxon>Eukaryota</taxon>
        <taxon>Fungi</taxon>
        <taxon>Dikarya</taxon>
        <taxon>Ascomycota</taxon>
        <taxon>Pezizomycotina</taxon>
        <taxon>Dothideomycetes</taxon>
        <taxon>Dothideomycetes incertae sedis</taxon>
        <taxon>Botryosphaeriales</taxon>
        <taxon>Botryosphaeriaceae</taxon>
        <taxon>Macrophomina</taxon>
    </lineage>
</organism>
<name>K2R3R8_MACPH</name>
<dbReference type="AlphaFoldDB" id="K2R3R8"/>
<feature type="region of interest" description="Disordered" evidence="1">
    <location>
        <begin position="102"/>
        <end position="130"/>
    </location>
</feature>
<gene>
    <name evidence="2" type="ORF">MPH_05802</name>
</gene>
<dbReference type="VEuPathDB" id="FungiDB:MPH_05802"/>
<dbReference type="InParanoid" id="K2R3R8"/>
<proteinExistence type="predicted"/>
<protein>
    <submittedName>
        <fullName evidence="2">Uncharacterized protein</fullName>
    </submittedName>
</protein>
<evidence type="ECO:0000256" key="1">
    <source>
        <dbReference type="SAM" id="MobiDB-lite"/>
    </source>
</evidence>
<evidence type="ECO:0000313" key="2">
    <source>
        <dbReference type="EMBL" id="EKG16976.1"/>
    </source>
</evidence>